<keyword evidence="2" id="KW-1185">Reference proteome</keyword>
<evidence type="ECO:0000313" key="1">
    <source>
        <dbReference type="EMBL" id="ESU73249.1"/>
    </source>
</evidence>
<sequence length="29" mass="3198">MKAAGWKENGLHKEKAPAAFFGRLLSLLI</sequence>
<dbReference type="Proteomes" id="UP000018339">
    <property type="component" value="Unassembled WGS sequence"/>
</dbReference>
<proteinExistence type="predicted"/>
<evidence type="ECO:0000313" key="2">
    <source>
        <dbReference type="Proteomes" id="UP000018339"/>
    </source>
</evidence>
<comment type="caution">
    <text evidence="1">The sequence shown here is derived from an EMBL/GenBank/DDBJ whole genome shotgun (WGS) entry which is preliminary data.</text>
</comment>
<name>A0A7U9JD38_GEOTM</name>
<dbReference type="AlphaFoldDB" id="A0A7U9JD38"/>
<reference evidence="1 2" key="1">
    <citation type="journal article" date="2014" name="Genome Announc.">
        <title>Draft Genome Sequence of Geobacillus thermopakistaniensis Strain MAS1.</title>
        <authorList>
            <person name="Siddiqui M.A."/>
            <person name="Rashid N."/>
            <person name="Ayyampalayam S."/>
            <person name="Whitman W.B."/>
        </authorList>
    </citation>
    <scope>NUCLEOTIDE SEQUENCE [LARGE SCALE GENOMIC DNA]</scope>
    <source>
        <strain evidence="1 2">MAS1</strain>
    </source>
</reference>
<dbReference type="EMBL" id="AYSF01000031">
    <property type="protein sequence ID" value="ESU73249.1"/>
    <property type="molecule type" value="Genomic_DNA"/>
</dbReference>
<accession>A0A7U9JD38</accession>
<organism evidence="1 2">
    <name type="scientific">Geobacillus thermopakistaniensis (strain MAS1)</name>
    <dbReference type="NCBI Taxonomy" id="1408282"/>
    <lineage>
        <taxon>Bacteria</taxon>
        <taxon>Bacillati</taxon>
        <taxon>Bacillota</taxon>
        <taxon>Bacilli</taxon>
        <taxon>Bacillales</taxon>
        <taxon>Anoxybacillaceae</taxon>
        <taxon>Geobacillus</taxon>
    </lineage>
</organism>
<gene>
    <name evidence="1" type="ORF">T260_04120</name>
</gene>
<protein>
    <submittedName>
        <fullName evidence="1">Uncharacterized protein</fullName>
    </submittedName>
</protein>